<dbReference type="EMBL" id="JACIEZ010000001">
    <property type="protein sequence ID" value="MBB4063233.1"/>
    <property type="molecule type" value="Genomic_DNA"/>
</dbReference>
<evidence type="ECO:0000259" key="1">
    <source>
        <dbReference type="PROSITE" id="PS50943"/>
    </source>
</evidence>
<dbReference type="CDD" id="cd00093">
    <property type="entry name" value="HTH_XRE"/>
    <property type="match status" value="1"/>
</dbReference>
<evidence type="ECO:0000313" key="3">
    <source>
        <dbReference type="Proteomes" id="UP000528286"/>
    </source>
</evidence>
<dbReference type="Pfam" id="PF01381">
    <property type="entry name" value="HTH_3"/>
    <property type="match status" value="1"/>
</dbReference>
<dbReference type="AlphaFoldDB" id="A0A7W6NIZ4"/>
<reference evidence="2 3" key="1">
    <citation type="submission" date="2020-08" db="EMBL/GenBank/DDBJ databases">
        <title>Genomic Encyclopedia of Type Strains, Phase IV (KMG-IV): sequencing the most valuable type-strain genomes for metagenomic binning, comparative biology and taxonomic classification.</title>
        <authorList>
            <person name="Goeker M."/>
        </authorList>
    </citation>
    <scope>NUCLEOTIDE SEQUENCE [LARGE SCALE GENOMIC DNA]</scope>
    <source>
        <strain evidence="2 3">DSM 29853</strain>
    </source>
</reference>
<accession>A0A7W6NIZ4</accession>
<comment type="caution">
    <text evidence="2">The sequence shown here is derived from an EMBL/GenBank/DDBJ whole genome shotgun (WGS) entry which is preliminary data.</text>
</comment>
<keyword evidence="3" id="KW-1185">Reference proteome</keyword>
<feature type="domain" description="HTH cro/C1-type" evidence="1">
    <location>
        <begin position="16"/>
        <end position="67"/>
    </location>
</feature>
<organism evidence="2 3">
    <name type="scientific">Gellertiella hungarica</name>
    <dbReference type="NCBI Taxonomy" id="1572859"/>
    <lineage>
        <taxon>Bacteria</taxon>
        <taxon>Pseudomonadati</taxon>
        <taxon>Pseudomonadota</taxon>
        <taxon>Alphaproteobacteria</taxon>
        <taxon>Hyphomicrobiales</taxon>
        <taxon>Rhizobiaceae</taxon>
        <taxon>Gellertiella</taxon>
    </lineage>
</organism>
<protein>
    <submittedName>
        <fullName evidence="2">Transcriptional regulator with XRE-family HTH domain</fullName>
    </submittedName>
</protein>
<dbReference type="SMART" id="SM00530">
    <property type="entry name" value="HTH_XRE"/>
    <property type="match status" value="1"/>
</dbReference>
<sequence>MSHTLEAADTLASAAELRRRRGYSITDLAETCGLTEQEIARIEAGEVVAVPYLVRIAAALRFPVDSMREYRRLHA</sequence>
<proteinExistence type="predicted"/>
<dbReference type="GO" id="GO:0003677">
    <property type="term" value="F:DNA binding"/>
    <property type="evidence" value="ECO:0007669"/>
    <property type="project" value="InterPro"/>
</dbReference>
<name>A0A7W6NIZ4_9HYPH</name>
<dbReference type="Gene3D" id="1.10.260.40">
    <property type="entry name" value="lambda repressor-like DNA-binding domains"/>
    <property type="match status" value="1"/>
</dbReference>
<gene>
    <name evidence="2" type="ORF">GGR23_000394</name>
</gene>
<dbReference type="PROSITE" id="PS50943">
    <property type="entry name" value="HTH_CROC1"/>
    <property type="match status" value="1"/>
</dbReference>
<dbReference type="InterPro" id="IPR001387">
    <property type="entry name" value="Cro/C1-type_HTH"/>
</dbReference>
<dbReference type="RefSeq" id="WP_183364433.1">
    <property type="nucleotide sequence ID" value="NZ_JACIEZ010000001.1"/>
</dbReference>
<dbReference type="Proteomes" id="UP000528286">
    <property type="component" value="Unassembled WGS sequence"/>
</dbReference>
<dbReference type="SUPFAM" id="SSF47413">
    <property type="entry name" value="lambda repressor-like DNA-binding domains"/>
    <property type="match status" value="1"/>
</dbReference>
<evidence type="ECO:0000313" key="2">
    <source>
        <dbReference type="EMBL" id="MBB4063233.1"/>
    </source>
</evidence>
<dbReference type="InterPro" id="IPR010982">
    <property type="entry name" value="Lambda_DNA-bd_dom_sf"/>
</dbReference>